<protein>
    <submittedName>
        <fullName evidence="2">Putative transcriptional regulator</fullName>
    </submittedName>
</protein>
<dbReference type="HOGENOM" id="CLU_066192_30_3_6"/>
<sequence>MARSTHHPNYQTLLTLLRDLRERADVTQLALAESLGNTQTFISKVERGERRIDVVEFIEICDALGADPVAAFREYLQRRSLLGKKGSKLTRRTPN</sequence>
<evidence type="ECO:0000313" key="2">
    <source>
        <dbReference type="EMBL" id="AGG88781.1"/>
    </source>
</evidence>
<keyword evidence="3" id="KW-1185">Reference proteome</keyword>
<dbReference type="Gene3D" id="1.10.260.40">
    <property type="entry name" value="lambda repressor-like DNA-binding domains"/>
    <property type="match status" value="1"/>
</dbReference>
<dbReference type="AlphaFoldDB" id="M4NM20"/>
<dbReference type="PROSITE" id="PS50943">
    <property type="entry name" value="HTH_CROC1"/>
    <property type="match status" value="1"/>
</dbReference>
<dbReference type="eggNOG" id="COG1396">
    <property type="taxonomic scope" value="Bacteria"/>
</dbReference>
<dbReference type="KEGG" id="rhd:R2APBS1_1648"/>
<evidence type="ECO:0000259" key="1">
    <source>
        <dbReference type="PROSITE" id="PS50943"/>
    </source>
</evidence>
<dbReference type="RefSeq" id="WP_015447537.1">
    <property type="nucleotide sequence ID" value="NC_020541.1"/>
</dbReference>
<reference evidence="2 3" key="1">
    <citation type="submission" date="2012-04" db="EMBL/GenBank/DDBJ databases">
        <title>Complete genome of Rhodanobacter sp. 2APBS1.</title>
        <authorList>
            <consortium name="US DOE Joint Genome Institute"/>
            <person name="Huntemann M."/>
            <person name="Wei C.-L."/>
            <person name="Han J."/>
            <person name="Detter J.C."/>
            <person name="Han C."/>
            <person name="Tapia R."/>
            <person name="Munk A.C.C."/>
            <person name="Chen A."/>
            <person name="Krypides N."/>
            <person name="Mavromatis K."/>
            <person name="Markowitz V."/>
            <person name="Szeto E."/>
            <person name="Ivanova N."/>
            <person name="Mikhailova N."/>
            <person name="Ovchinnikova G."/>
            <person name="Pagani I."/>
            <person name="Pati A."/>
            <person name="Goodwin L."/>
            <person name="Peters L."/>
            <person name="Pitluck S."/>
            <person name="Woyke T."/>
            <person name="Prakash O."/>
            <person name="Elkins J."/>
            <person name="Brown S."/>
            <person name="Palumbo A."/>
            <person name="Hemme C."/>
            <person name="Zhou J."/>
            <person name="Watson D."/>
            <person name="Jardine P."/>
            <person name="Kostka J."/>
            <person name="Green S."/>
        </authorList>
    </citation>
    <scope>NUCLEOTIDE SEQUENCE [LARGE SCALE GENOMIC DNA]</scope>
    <source>
        <strain evidence="2 3">2APBS1</strain>
    </source>
</reference>
<gene>
    <name evidence="2" type="ORF">R2APBS1_1648</name>
</gene>
<dbReference type="Proteomes" id="UP000011859">
    <property type="component" value="Chromosome"/>
</dbReference>
<evidence type="ECO:0000313" key="3">
    <source>
        <dbReference type="Proteomes" id="UP000011859"/>
    </source>
</evidence>
<dbReference type="EMBL" id="CP003470">
    <property type="protein sequence ID" value="AGG88781.1"/>
    <property type="molecule type" value="Genomic_DNA"/>
</dbReference>
<dbReference type="OrthoDB" id="9803379at2"/>
<organism evidence="2 3">
    <name type="scientific">Rhodanobacter denitrificans</name>
    <dbReference type="NCBI Taxonomy" id="666685"/>
    <lineage>
        <taxon>Bacteria</taxon>
        <taxon>Pseudomonadati</taxon>
        <taxon>Pseudomonadota</taxon>
        <taxon>Gammaproteobacteria</taxon>
        <taxon>Lysobacterales</taxon>
        <taxon>Rhodanobacteraceae</taxon>
        <taxon>Rhodanobacter</taxon>
    </lineage>
</organism>
<proteinExistence type="predicted"/>
<name>M4NM20_9GAMM</name>
<feature type="domain" description="HTH cro/C1-type" evidence="1">
    <location>
        <begin position="17"/>
        <end position="72"/>
    </location>
</feature>
<dbReference type="CDD" id="cd00093">
    <property type="entry name" value="HTH_XRE"/>
    <property type="match status" value="1"/>
</dbReference>
<dbReference type="STRING" id="666685.R2APBS1_1648"/>
<dbReference type="GO" id="GO:0003677">
    <property type="term" value="F:DNA binding"/>
    <property type="evidence" value="ECO:0007669"/>
    <property type="project" value="InterPro"/>
</dbReference>
<accession>M4NM20</accession>
<dbReference type="SMART" id="SM00530">
    <property type="entry name" value="HTH_XRE"/>
    <property type="match status" value="1"/>
</dbReference>
<dbReference type="InterPro" id="IPR010982">
    <property type="entry name" value="Lambda_DNA-bd_dom_sf"/>
</dbReference>
<dbReference type="InterPro" id="IPR001387">
    <property type="entry name" value="Cro/C1-type_HTH"/>
</dbReference>
<dbReference type="Pfam" id="PF13560">
    <property type="entry name" value="HTH_31"/>
    <property type="match status" value="1"/>
</dbReference>
<dbReference type="SUPFAM" id="SSF47413">
    <property type="entry name" value="lambda repressor-like DNA-binding domains"/>
    <property type="match status" value="1"/>
</dbReference>